<gene>
    <name evidence="3" type="ordered locus">Hmuk_1077</name>
</gene>
<dbReference type="EMBL" id="CP001688">
    <property type="protein sequence ID" value="ACV47204.1"/>
    <property type="molecule type" value="Genomic_DNA"/>
</dbReference>
<evidence type="ECO:0000313" key="4">
    <source>
        <dbReference type="Proteomes" id="UP000001746"/>
    </source>
</evidence>
<organism evidence="3 4">
    <name type="scientific">Halomicrobium mukohataei (strain ATCC 700874 / DSM 12286 / JCM 9738 / NCIMB 13541)</name>
    <name type="common">Haloarcula mukohataei</name>
    <dbReference type="NCBI Taxonomy" id="485914"/>
    <lineage>
        <taxon>Archaea</taxon>
        <taxon>Methanobacteriati</taxon>
        <taxon>Methanobacteriota</taxon>
        <taxon>Stenosarchaea group</taxon>
        <taxon>Halobacteria</taxon>
        <taxon>Halobacteriales</taxon>
        <taxon>Haloarculaceae</taxon>
        <taxon>Halomicrobium</taxon>
    </lineage>
</organism>
<evidence type="ECO:0000256" key="1">
    <source>
        <dbReference type="SAM" id="MobiDB-lite"/>
    </source>
</evidence>
<keyword evidence="2" id="KW-1133">Transmembrane helix</keyword>
<dbReference type="GeneID" id="8410596"/>
<keyword evidence="4" id="KW-1185">Reference proteome</keyword>
<dbReference type="GeneID" id="42178982"/>
<evidence type="ECO:0000313" key="3">
    <source>
        <dbReference type="EMBL" id="ACV47204.1"/>
    </source>
</evidence>
<dbReference type="STRING" id="485914.Hmuk_1077"/>
<dbReference type="HOGENOM" id="CLU_1253539_0_0_2"/>
<feature type="compositionally biased region" description="Basic and acidic residues" evidence="1">
    <location>
        <begin position="1"/>
        <end position="17"/>
    </location>
</feature>
<evidence type="ECO:0000256" key="2">
    <source>
        <dbReference type="SAM" id="Phobius"/>
    </source>
</evidence>
<feature type="region of interest" description="Disordered" evidence="1">
    <location>
        <begin position="1"/>
        <end position="24"/>
    </location>
</feature>
<reference evidence="3 4" key="1">
    <citation type="journal article" date="2009" name="Stand. Genomic Sci.">
        <title>Complete genome sequence of Halomicrobium mukohataei type strain (arg-2).</title>
        <authorList>
            <person name="Tindall B.J."/>
            <person name="Schneider S."/>
            <person name="Lapidus A."/>
            <person name="Copeland A."/>
            <person name="Glavina Del Rio T."/>
            <person name="Nolan M."/>
            <person name="Lucas S."/>
            <person name="Chen F."/>
            <person name="Tice H."/>
            <person name="Cheng J.F."/>
            <person name="Saunders E."/>
            <person name="Bruce D."/>
            <person name="Goodwin L."/>
            <person name="Pitluck S."/>
            <person name="Mikhailova N."/>
            <person name="Pati A."/>
            <person name="Ivanova N."/>
            <person name="Mavrommatis K."/>
            <person name="Chen A."/>
            <person name="Palaniappan K."/>
            <person name="Chain P."/>
            <person name="Land M."/>
            <person name="Hauser L."/>
            <person name="Chang Y.J."/>
            <person name="Jeffries C.D."/>
            <person name="Brettin T."/>
            <person name="Han C."/>
            <person name="Rohde M."/>
            <person name="Goker M."/>
            <person name="Bristow J."/>
            <person name="Eisen J.A."/>
            <person name="Markowitz V."/>
            <person name="Hugenholtz P."/>
            <person name="Klenk H.P."/>
            <person name="Kyrpides N.C."/>
            <person name="Detter J.C."/>
        </authorList>
    </citation>
    <scope>NUCLEOTIDE SEQUENCE [LARGE SCALE GENOMIC DNA]</scope>
    <source>
        <strain evidence="4">ATCC 700874 / DSM 12286 / JCM 9738 / NCIMB 13541</strain>
    </source>
</reference>
<accession>C7P1J6</accession>
<protein>
    <submittedName>
        <fullName evidence="3">Uncharacterized protein</fullName>
    </submittedName>
</protein>
<keyword evidence="2" id="KW-0812">Transmembrane</keyword>
<dbReference type="AlphaFoldDB" id="C7P1J6"/>
<sequence length="220" mass="25251">MEDRQSPLDRSDLDDLRNSVVDDPETEAEILTELERLLGEPYERAKRTHIWAEEERGEHNWVAMTNFRDALDHMSKIFNDLEQDDIDGARENLGEMEAHIQRAAFDSAQSVPDKKLDQYFNERVPPTLYTITRLDAPSKAESERRLQTIREQMVKGREKKAKSMEESVKAFKVADDHISKLLQGLPSRREVQYRLIILGGVFVSVVALLLTIASFNVGVL</sequence>
<dbReference type="RefSeq" id="WP_015762050.1">
    <property type="nucleotide sequence ID" value="NC_013202.1"/>
</dbReference>
<feature type="transmembrane region" description="Helical" evidence="2">
    <location>
        <begin position="195"/>
        <end position="215"/>
    </location>
</feature>
<proteinExistence type="predicted"/>
<dbReference type="Proteomes" id="UP000001746">
    <property type="component" value="Chromosome"/>
</dbReference>
<keyword evidence="2" id="KW-0472">Membrane</keyword>
<dbReference type="KEGG" id="hmu:Hmuk_1077"/>
<name>C7P1J6_HALMD</name>